<keyword evidence="5 7" id="KW-1133">Transmembrane helix</keyword>
<dbReference type="KEGG" id="baj:BCTU_174"/>
<feature type="transmembrane region" description="Helical" evidence="7">
    <location>
        <begin position="12"/>
        <end position="36"/>
    </location>
</feature>
<dbReference type="NCBIfam" id="TIGR00427">
    <property type="entry name" value="NAAT family transporter"/>
    <property type="match status" value="1"/>
</dbReference>
<dbReference type="eggNOG" id="COG2095">
    <property type="taxonomic scope" value="Bacteria"/>
</dbReference>
<dbReference type="PANTHER" id="PTHR33508:SF1">
    <property type="entry name" value="UPF0056 MEMBRANE PROTEIN YHCE"/>
    <property type="match status" value="1"/>
</dbReference>
<evidence type="ECO:0000256" key="6">
    <source>
        <dbReference type="ARBA" id="ARBA00023136"/>
    </source>
</evidence>
<dbReference type="Proteomes" id="UP000006811">
    <property type="component" value="Chromosome"/>
</dbReference>
<keyword evidence="9" id="KW-1185">Reference proteome</keyword>
<dbReference type="GO" id="GO:0005886">
    <property type="term" value="C:plasma membrane"/>
    <property type="evidence" value="ECO:0007669"/>
    <property type="project" value="UniProtKB-SubCell"/>
</dbReference>
<keyword evidence="3" id="KW-1003">Cell membrane</keyword>
<dbReference type="Pfam" id="PF01914">
    <property type="entry name" value="MarC"/>
    <property type="match status" value="1"/>
</dbReference>
<feature type="transmembrane region" description="Helical" evidence="7">
    <location>
        <begin position="48"/>
        <end position="69"/>
    </location>
</feature>
<evidence type="ECO:0000256" key="7">
    <source>
        <dbReference type="RuleBase" id="RU362048"/>
    </source>
</evidence>
<evidence type="ECO:0000256" key="5">
    <source>
        <dbReference type="ARBA" id="ARBA00022989"/>
    </source>
</evidence>
<evidence type="ECO:0000256" key="3">
    <source>
        <dbReference type="ARBA" id="ARBA00022475"/>
    </source>
</evidence>
<organism evidence="8 9">
    <name type="scientific">Buchnera aphidicola</name>
    <name type="common">Cinara tujafilina</name>
    <dbReference type="NCBI Taxonomy" id="261317"/>
    <lineage>
        <taxon>Bacteria</taxon>
        <taxon>Pseudomonadati</taxon>
        <taxon>Pseudomonadota</taxon>
        <taxon>Gammaproteobacteria</taxon>
        <taxon>Enterobacterales</taxon>
        <taxon>Erwiniaceae</taxon>
        <taxon>Buchnera</taxon>
    </lineage>
</organism>
<dbReference type="OrthoDB" id="21094at2"/>
<dbReference type="PANTHER" id="PTHR33508">
    <property type="entry name" value="UPF0056 MEMBRANE PROTEIN YHCE"/>
    <property type="match status" value="1"/>
</dbReference>
<keyword evidence="4 7" id="KW-0812">Transmembrane</keyword>
<evidence type="ECO:0000313" key="9">
    <source>
        <dbReference type="Proteomes" id="UP000006811"/>
    </source>
</evidence>
<dbReference type="HOGENOM" id="CLU_079909_2_1_6"/>
<evidence type="ECO:0000256" key="1">
    <source>
        <dbReference type="ARBA" id="ARBA00004651"/>
    </source>
</evidence>
<reference evidence="8 9" key="1">
    <citation type="journal article" date="2011" name="Appl. Environ. Microbiol.">
        <title>The genome of Buchnera aphidicola from the aphid Cinara tujafilina provides new clues about the evolutionary history of metabolic losses in bacterial endosymbionts.</title>
        <authorList>
            <person name="Lamelas A."/>
            <person name="Gosalbes M.J."/>
            <person name="Moya A."/>
            <person name="Latorre A."/>
        </authorList>
    </citation>
    <scope>NUCLEOTIDE SEQUENCE [LARGE SCALE GENOMIC DNA]</scope>
    <source>
        <strain evidence="9">Cinara tujafilina</strain>
    </source>
</reference>
<accession>F7WZA1</accession>
<feature type="transmembrane region" description="Helical" evidence="7">
    <location>
        <begin position="198"/>
        <end position="222"/>
    </location>
</feature>
<feature type="transmembrane region" description="Helical" evidence="7">
    <location>
        <begin position="129"/>
        <end position="150"/>
    </location>
</feature>
<evidence type="ECO:0000313" key="8">
    <source>
        <dbReference type="EMBL" id="AEH39759.1"/>
    </source>
</evidence>
<evidence type="ECO:0000256" key="2">
    <source>
        <dbReference type="ARBA" id="ARBA00009784"/>
    </source>
</evidence>
<sequence length="223" mass="25435">MNFFNAESYIYVKFFISLFTIINPIGLIPVFIYLTNSQTSSERNSTNIRANFTALIILLFSLFYGYRILNFFNISIDSFRIAGGILVAMFAFSMMNGTLLQNRVQIKSKNVSSNINNQSTSYKKEDISIIPLAMPFIAGPGAISSVILWRMQYSNLYNLIGFSVVILFFSFFCCLTFKIAPYITSIVDDIYIRIINRIMGLLLLSVAIEFIFNSIKTIIFSYI</sequence>
<name>F7WZA1_9GAMM</name>
<feature type="transmembrane region" description="Helical" evidence="7">
    <location>
        <begin position="81"/>
        <end position="100"/>
    </location>
</feature>
<dbReference type="NCBIfam" id="NF008320">
    <property type="entry name" value="PRK11111.1"/>
    <property type="match status" value="1"/>
</dbReference>
<keyword evidence="6 7" id="KW-0472">Membrane</keyword>
<comment type="subcellular location">
    <subcellularLocation>
        <location evidence="1 7">Cell membrane</location>
        <topology evidence="1 7">Multi-pass membrane protein</topology>
    </subcellularLocation>
</comment>
<evidence type="ECO:0000256" key="4">
    <source>
        <dbReference type="ARBA" id="ARBA00022692"/>
    </source>
</evidence>
<dbReference type="InterPro" id="IPR002771">
    <property type="entry name" value="Multi_antbiot-R_MarC"/>
</dbReference>
<protein>
    <recommendedName>
        <fullName evidence="7">UPF0056 membrane protein</fullName>
    </recommendedName>
</protein>
<proteinExistence type="inferred from homology"/>
<dbReference type="STRING" id="261317.BCTU_174"/>
<dbReference type="EMBL" id="CP001817">
    <property type="protein sequence ID" value="AEH39759.1"/>
    <property type="molecule type" value="Genomic_DNA"/>
</dbReference>
<comment type="similarity">
    <text evidence="2 7">Belongs to the UPF0056 (MarC) family.</text>
</comment>
<gene>
    <name evidence="8" type="primary">ychE</name>
    <name evidence="8" type="ORF">BCTU_174</name>
</gene>
<feature type="transmembrane region" description="Helical" evidence="7">
    <location>
        <begin position="156"/>
        <end position="177"/>
    </location>
</feature>
<dbReference type="AlphaFoldDB" id="F7WZA1"/>